<name>E9G7Z5_DAPPU</name>
<feature type="region of interest" description="Disordered" evidence="1">
    <location>
        <begin position="1"/>
        <end position="23"/>
    </location>
</feature>
<evidence type="ECO:0000313" key="2">
    <source>
        <dbReference type="EMBL" id="EFX84567.1"/>
    </source>
</evidence>
<accession>E9G7Z5</accession>
<gene>
    <name evidence="2" type="ORF">DAPPUDRAFT_239007</name>
</gene>
<keyword evidence="3" id="KW-1185">Reference proteome</keyword>
<dbReference type="AlphaFoldDB" id="E9G7Z5"/>
<dbReference type="InParanoid" id="E9G7Z5"/>
<dbReference type="HOGENOM" id="CLU_2017482_0_0_1"/>
<dbReference type="KEGG" id="dpx:DAPPUDRAFT_239007"/>
<proteinExistence type="predicted"/>
<evidence type="ECO:0000313" key="3">
    <source>
        <dbReference type="Proteomes" id="UP000000305"/>
    </source>
</evidence>
<dbReference type="EMBL" id="GL732534">
    <property type="protein sequence ID" value="EFX84567.1"/>
    <property type="molecule type" value="Genomic_DNA"/>
</dbReference>
<sequence length="123" mass="13678">MEFDVESHSGAGDASDNNADVSGMRPLSVLGRLTHKLSEEEDLDLNVVSKNQPVLMSVYKNPDTKEENFVVVVKLHGCVSDVEFSLVDRVEMEQGFESRPLLRKMSFHFTPSFLVECSSQDAA</sequence>
<evidence type="ECO:0000256" key="1">
    <source>
        <dbReference type="SAM" id="MobiDB-lite"/>
    </source>
</evidence>
<dbReference type="Proteomes" id="UP000000305">
    <property type="component" value="Unassembled WGS sequence"/>
</dbReference>
<reference evidence="2 3" key="1">
    <citation type="journal article" date="2011" name="Science">
        <title>The ecoresponsive genome of Daphnia pulex.</title>
        <authorList>
            <person name="Colbourne J.K."/>
            <person name="Pfrender M.E."/>
            <person name="Gilbert D."/>
            <person name="Thomas W.K."/>
            <person name="Tucker A."/>
            <person name="Oakley T.H."/>
            <person name="Tokishita S."/>
            <person name="Aerts A."/>
            <person name="Arnold G.J."/>
            <person name="Basu M.K."/>
            <person name="Bauer D.J."/>
            <person name="Caceres C.E."/>
            <person name="Carmel L."/>
            <person name="Casola C."/>
            <person name="Choi J.H."/>
            <person name="Detter J.C."/>
            <person name="Dong Q."/>
            <person name="Dusheyko S."/>
            <person name="Eads B.D."/>
            <person name="Frohlich T."/>
            <person name="Geiler-Samerotte K.A."/>
            <person name="Gerlach D."/>
            <person name="Hatcher P."/>
            <person name="Jogdeo S."/>
            <person name="Krijgsveld J."/>
            <person name="Kriventseva E.V."/>
            <person name="Kultz D."/>
            <person name="Laforsch C."/>
            <person name="Lindquist E."/>
            <person name="Lopez J."/>
            <person name="Manak J.R."/>
            <person name="Muller J."/>
            <person name="Pangilinan J."/>
            <person name="Patwardhan R.P."/>
            <person name="Pitluck S."/>
            <person name="Pritham E.J."/>
            <person name="Rechtsteiner A."/>
            <person name="Rho M."/>
            <person name="Rogozin I.B."/>
            <person name="Sakarya O."/>
            <person name="Salamov A."/>
            <person name="Schaack S."/>
            <person name="Shapiro H."/>
            <person name="Shiga Y."/>
            <person name="Skalitzky C."/>
            <person name="Smith Z."/>
            <person name="Souvorov A."/>
            <person name="Sung W."/>
            <person name="Tang Z."/>
            <person name="Tsuchiya D."/>
            <person name="Tu H."/>
            <person name="Vos H."/>
            <person name="Wang M."/>
            <person name="Wolf Y.I."/>
            <person name="Yamagata H."/>
            <person name="Yamada T."/>
            <person name="Ye Y."/>
            <person name="Shaw J.R."/>
            <person name="Andrews J."/>
            <person name="Crease T.J."/>
            <person name="Tang H."/>
            <person name="Lucas S.M."/>
            <person name="Robertson H.M."/>
            <person name="Bork P."/>
            <person name="Koonin E.V."/>
            <person name="Zdobnov E.M."/>
            <person name="Grigoriev I.V."/>
            <person name="Lynch M."/>
            <person name="Boore J.L."/>
        </authorList>
    </citation>
    <scope>NUCLEOTIDE SEQUENCE [LARGE SCALE GENOMIC DNA]</scope>
</reference>
<protein>
    <submittedName>
        <fullName evidence="2">Uncharacterized protein</fullName>
    </submittedName>
</protein>
<organism evidence="2 3">
    <name type="scientific">Daphnia pulex</name>
    <name type="common">Water flea</name>
    <dbReference type="NCBI Taxonomy" id="6669"/>
    <lineage>
        <taxon>Eukaryota</taxon>
        <taxon>Metazoa</taxon>
        <taxon>Ecdysozoa</taxon>
        <taxon>Arthropoda</taxon>
        <taxon>Crustacea</taxon>
        <taxon>Branchiopoda</taxon>
        <taxon>Diplostraca</taxon>
        <taxon>Cladocera</taxon>
        <taxon>Anomopoda</taxon>
        <taxon>Daphniidae</taxon>
        <taxon>Daphnia</taxon>
    </lineage>
</organism>